<dbReference type="InterPro" id="IPR004211">
    <property type="entry name" value="Endonuclease_7"/>
</dbReference>
<reference evidence="1 2" key="1">
    <citation type="submission" date="2019-12" db="EMBL/GenBank/DDBJ databases">
        <title>the WGS of Blastococcus saxobsidens 67B17.</title>
        <authorList>
            <person name="Jiang Z."/>
        </authorList>
    </citation>
    <scope>NUCLEOTIDE SEQUENCE [LARGE SCALE GENOMIC DNA]</scope>
    <source>
        <strain evidence="1 2">67B17</strain>
    </source>
</reference>
<organism evidence="1 2">
    <name type="scientific">Blastococcus saxobsidens</name>
    <dbReference type="NCBI Taxonomy" id="138336"/>
    <lineage>
        <taxon>Bacteria</taxon>
        <taxon>Bacillati</taxon>
        <taxon>Actinomycetota</taxon>
        <taxon>Actinomycetes</taxon>
        <taxon>Geodermatophilales</taxon>
        <taxon>Geodermatophilaceae</taxon>
        <taxon>Blastococcus</taxon>
    </lineage>
</organism>
<name>A0A6L9W2U3_9ACTN</name>
<evidence type="ECO:0008006" key="3">
    <source>
        <dbReference type="Google" id="ProtNLM"/>
    </source>
</evidence>
<protein>
    <recommendedName>
        <fullName evidence="3">Recombination endonuclease VII</fullName>
    </recommendedName>
</protein>
<dbReference type="InterPro" id="IPR038563">
    <property type="entry name" value="Endonuclease_7_sf"/>
</dbReference>
<dbReference type="Gene3D" id="3.40.1800.10">
    <property type="entry name" value="His-Me finger endonucleases"/>
    <property type="match status" value="1"/>
</dbReference>
<gene>
    <name evidence="1" type="ORF">GCU60_08260</name>
</gene>
<proteinExistence type="predicted"/>
<sequence length="198" mass="22481">MKPDSDFGKNRTRDDGLSFYCLACNRRRNRAWYREHRRARGHEVRDLSWVPDGYRWCPACRTAVPVEEFTKNSALPSGFGTRCKSCHNAESKEAYWRRRYGITRSAVDAIRASQRDRCGICGDASPQHLDHDHDSGRIRALLCQRCNHGLGLFRDEPALLHTAALYVTGHRQQHALESLLAAACNEGQDGPADVSSRR</sequence>
<evidence type="ECO:0000313" key="2">
    <source>
        <dbReference type="Proteomes" id="UP000479241"/>
    </source>
</evidence>
<accession>A0A6L9W2U3</accession>
<dbReference type="EMBL" id="JAAGWG010000010">
    <property type="protein sequence ID" value="NEK85754.1"/>
    <property type="molecule type" value="Genomic_DNA"/>
</dbReference>
<dbReference type="Pfam" id="PF02945">
    <property type="entry name" value="Endonuclease_7"/>
    <property type="match status" value="1"/>
</dbReference>
<comment type="caution">
    <text evidence="1">The sequence shown here is derived from an EMBL/GenBank/DDBJ whole genome shotgun (WGS) entry which is preliminary data.</text>
</comment>
<dbReference type="Proteomes" id="UP000479241">
    <property type="component" value="Unassembled WGS sequence"/>
</dbReference>
<dbReference type="SUPFAM" id="SSF54060">
    <property type="entry name" value="His-Me finger endonucleases"/>
    <property type="match status" value="1"/>
</dbReference>
<dbReference type="AlphaFoldDB" id="A0A6L9W2U3"/>
<dbReference type="InterPro" id="IPR044925">
    <property type="entry name" value="His-Me_finger_sf"/>
</dbReference>
<evidence type="ECO:0000313" key="1">
    <source>
        <dbReference type="EMBL" id="NEK85754.1"/>
    </source>
</evidence>